<keyword evidence="2" id="KW-1133">Transmembrane helix</keyword>
<dbReference type="EMBL" id="HG792025">
    <property type="protein sequence ID" value="CDM38391.1"/>
    <property type="molecule type" value="Genomic_DNA"/>
</dbReference>
<dbReference type="AlphaFoldDB" id="W6QR01"/>
<name>W6QR01_PENRF</name>
<proteinExistence type="predicted"/>
<feature type="region of interest" description="Disordered" evidence="1">
    <location>
        <begin position="1"/>
        <end position="24"/>
    </location>
</feature>
<feature type="compositionally biased region" description="Polar residues" evidence="1">
    <location>
        <begin position="10"/>
        <end position="20"/>
    </location>
</feature>
<reference evidence="3" key="1">
    <citation type="journal article" date="2014" name="Nat. Commun.">
        <title>Multiple recent horizontal transfers of a large genomic region in cheese making fungi.</title>
        <authorList>
            <person name="Cheeseman K."/>
            <person name="Ropars J."/>
            <person name="Renault P."/>
            <person name="Dupont J."/>
            <person name="Gouzy J."/>
            <person name="Branca A."/>
            <person name="Abraham A.L."/>
            <person name="Ceppi M."/>
            <person name="Conseiller E."/>
            <person name="Debuchy R."/>
            <person name="Malagnac F."/>
            <person name="Goarin A."/>
            <person name="Silar P."/>
            <person name="Lacoste S."/>
            <person name="Sallet E."/>
            <person name="Bensimon A."/>
            <person name="Giraud T."/>
            <person name="Brygoo Y."/>
        </authorList>
    </citation>
    <scope>NUCLEOTIDE SEQUENCE [LARGE SCALE GENOMIC DNA]</scope>
    <source>
        <strain evidence="3">FM164</strain>
    </source>
</reference>
<dbReference type="STRING" id="1365484.W6QR01"/>
<keyword evidence="4" id="KW-1185">Reference proteome</keyword>
<keyword evidence="2" id="KW-0812">Transmembrane</keyword>
<protein>
    <submittedName>
        <fullName evidence="3">Uncharacterized protein</fullName>
    </submittedName>
</protein>
<accession>W6QR01</accession>
<evidence type="ECO:0000256" key="2">
    <source>
        <dbReference type="SAM" id="Phobius"/>
    </source>
</evidence>
<sequence length="69" mass="7385">MSDQGADLSAGSSSPVTPSLQLKEPEKEILQRQIHTPKCHMSRLGLLYTCATTYELLVLAISSIAAIIG</sequence>
<organism evidence="3 4">
    <name type="scientific">Penicillium roqueforti (strain FM164)</name>
    <dbReference type="NCBI Taxonomy" id="1365484"/>
    <lineage>
        <taxon>Eukaryota</taxon>
        <taxon>Fungi</taxon>
        <taxon>Dikarya</taxon>
        <taxon>Ascomycota</taxon>
        <taxon>Pezizomycotina</taxon>
        <taxon>Eurotiomycetes</taxon>
        <taxon>Eurotiomycetidae</taxon>
        <taxon>Eurotiales</taxon>
        <taxon>Aspergillaceae</taxon>
        <taxon>Penicillium</taxon>
    </lineage>
</organism>
<dbReference type="Proteomes" id="UP000030686">
    <property type="component" value="Unassembled WGS sequence"/>
</dbReference>
<evidence type="ECO:0000313" key="3">
    <source>
        <dbReference type="EMBL" id="CDM38391.1"/>
    </source>
</evidence>
<evidence type="ECO:0000313" key="4">
    <source>
        <dbReference type="Proteomes" id="UP000030686"/>
    </source>
</evidence>
<feature type="transmembrane region" description="Helical" evidence="2">
    <location>
        <begin position="46"/>
        <end position="68"/>
    </location>
</feature>
<gene>
    <name evidence="3" type="ORF">PROQFM164_S11g000094</name>
</gene>
<evidence type="ECO:0000256" key="1">
    <source>
        <dbReference type="SAM" id="MobiDB-lite"/>
    </source>
</evidence>
<keyword evidence="2" id="KW-0472">Membrane</keyword>